<protein>
    <submittedName>
        <fullName evidence="1">Nucleic acid-binding Zn-ribbon protein</fullName>
    </submittedName>
</protein>
<organism evidence="1 2">
    <name type="scientific">Bacillus chungangensis</name>
    <dbReference type="NCBI Taxonomy" id="587633"/>
    <lineage>
        <taxon>Bacteria</taxon>
        <taxon>Bacillati</taxon>
        <taxon>Bacillota</taxon>
        <taxon>Bacilli</taxon>
        <taxon>Bacillales</taxon>
        <taxon>Bacillaceae</taxon>
        <taxon>Bacillus</taxon>
    </lineage>
</organism>
<proteinExistence type="predicted"/>
<evidence type="ECO:0000313" key="1">
    <source>
        <dbReference type="EMBL" id="MDQ0176012.1"/>
    </source>
</evidence>
<evidence type="ECO:0000313" key="2">
    <source>
        <dbReference type="Proteomes" id="UP001223586"/>
    </source>
</evidence>
<reference evidence="1 2" key="1">
    <citation type="submission" date="2023-07" db="EMBL/GenBank/DDBJ databases">
        <title>Genomic Encyclopedia of Type Strains, Phase IV (KMG-IV): sequencing the most valuable type-strain genomes for metagenomic binning, comparative biology and taxonomic classification.</title>
        <authorList>
            <person name="Goeker M."/>
        </authorList>
    </citation>
    <scope>NUCLEOTIDE SEQUENCE [LARGE SCALE GENOMIC DNA]</scope>
    <source>
        <strain evidence="1 2">DSM 23837</strain>
    </source>
</reference>
<gene>
    <name evidence="1" type="ORF">J2S08_001848</name>
</gene>
<sequence>MKIKRRLHKSELEDINYKIDRLQEHLTELKKVLQKSDFSIEDVRDEMVPIMAWPYRIKESLEKSISSIGKEM</sequence>
<dbReference type="Proteomes" id="UP001223586">
    <property type="component" value="Unassembled WGS sequence"/>
</dbReference>
<keyword evidence="2" id="KW-1185">Reference proteome</keyword>
<name>A0ABT9WSY3_9BACI</name>
<comment type="caution">
    <text evidence="1">The sequence shown here is derived from an EMBL/GenBank/DDBJ whole genome shotgun (WGS) entry which is preliminary data.</text>
</comment>
<dbReference type="EMBL" id="JAUSTT010000009">
    <property type="protein sequence ID" value="MDQ0176012.1"/>
    <property type="molecule type" value="Genomic_DNA"/>
</dbReference>
<dbReference type="RefSeq" id="WP_307228815.1">
    <property type="nucleotide sequence ID" value="NZ_JAUSTT010000009.1"/>
</dbReference>
<accession>A0ABT9WSY3</accession>